<protein>
    <submittedName>
        <fullName evidence="2">Uncharacterized protein</fullName>
    </submittedName>
</protein>
<dbReference type="VEuPathDB" id="CryptoDB:GNI_125540"/>
<gene>
    <name evidence="2" type="ORF">GNI_125540</name>
</gene>
<dbReference type="EMBL" id="AFNH02000935">
    <property type="protein sequence ID" value="EZG50616.1"/>
    <property type="molecule type" value="Genomic_DNA"/>
</dbReference>
<proteinExistence type="predicted"/>
<dbReference type="AlphaFoldDB" id="A0A023B2L5"/>
<feature type="compositionally biased region" description="Basic and acidic residues" evidence="1">
    <location>
        <begin position="395"/>
        <end position="429"/>
    </location>
</feature>
<sequence>MSRTAASVALAYRHTRPLVLVPGVGCHLSHHGRDHYLVNDDNCVVADRRHNKGLKLNYSYTTLDLSLDSSLDRCGNERPSLQVDPFNKGLILSNPDGLLSRYSLTLEEHCNAPIRDGKEGSKEDQGREQGREKGRENVITEEKDGLRAKLGGFQNSAKRRAKSVLGSTLERVSPLGNKVSKAVRKPKAFVGEELGEHAGECVGDRVSDVASSILSRVKKSSVPGKVASAVASNYVGEKAEDAADDGVSTVVTSTVEAASSVVTSVLGCRTDRNNFDETRGRSGQPRITYKLMKAFLTWDSLHVIGRKDQGFKRPDAEAHFVFGDRKPRAVLGFMFTQGAEEEEELPFINWLFGEDRFVSQVERQMTNSTVASTEDELTPRKKRTLRGTSNDESEREISNEDRERDRGRDRGRGYRGRQGEKSEKRQQSRGLLFKERSISKKLSRQLSGEQRTRVWRNLESWTVPFEQDNLFSLLDPKWTFVHYRSPLYAGVQVPLIDWYVADVRVSPEQLRLLVKPSTSGRAPDINASVPMGIAHVNCYVPAKCN</sequence>
<evidence type="ECO:0000313" key="2">
    <source>
        <dbReference type="EMBL" id="EZG50616.1"/>
    </source>
</evidence>
<feature type="region of interest" description="Disordered" evidence="1">
    <location>
        <begin position="113"/>
        <end position="137"/>
    </location>
</feature>
<feature type="region of interest" description="Disordered" evidence="1">
    <location>
        <begin position="366"/>
        <end position="429"/>
    </location>
</feature>
<organism evidence="2 3">
    <name type="scientific">Gregarina niphandrodes</name>
    <name type="common">Septate eugregarine</name>
    <dbReference type="NCBI Taxonomy" id="110365"/>
    <lineage>
        <taxon>Eukaryota</taxon>
        <taxon>Sar</taxon>
        <taxon>Alveolata</taxon>
        <taxon>Apicomplexa</taxon>
        <taxon>Conoidasida</taxon>
        <taxon>Gregarinasina</taxon>
        <taxon>Eugregarinorida</taxon>
        <taxon>Gregarinidae</taxon>
        <taxon>Gregarina</taxon>
    </lineage>
</organism>
<reference evidence="2" key="1">
    <citation type="submission" date="2013-12" db="EMBL/GenBank/DDBJ databases">
        <authorList>
            <person name="Omoto C.K."/>
            <person name="Sibley D."/>
            <person name="Venepally P."/>
            <person name="Hadjithomas M."/>
            <person name="Karamycheva S."/>
            <person name="Brunk B."/>
            <person name="Roos D."/>
            <person name="Caler E."/>
            <person name="Lorenzi H."/>
        </authorList>
    </citation>
    <scope>NUCLEOTIDE SEQUENCE</scope>
</reference>
<accession>A0A023B2L5</accession>
<comment type="caution">
    <text evidence="2">The sequence shown here is derived from an EMBL/GenBank/DDBJ whole genome shotgun (WGS) entry which is preliminary data.</text>
</comment>
<keyword evidence="3" id="KW-1185">Reference proteome</keyword>
<evidence type="ECO:0000313" key="3">
    <source>
        <dbReference type="Proteomes" id="UP000019763"/>
    </source>
</evidence>
<dbReference type="GeneID" id="22914422"/>
<evidence type="ECO:0000256" key="1">
    <source>
        <dbReference type="SAM" id="MobiDB-lite"/>
    </source>
</evidence>
<dbReference type="RefSeq" id="XP_011132001.1">
    <property type="nucleotide sequence ID" value="XM_011133699.1"/>
</dbReference>
<dbReference type="Proteomes" id="UP000019763">
    <property type="component" value="Unassembled WGS sequence"/>
</dbReference>
<name>A0A023B2L5_GRENI</name>